<dbReference type="AlphaFoldDB" id="A0A0D9YA08"/>
<keyword evidence="4" id="KW-1185">Reference proteome</keyword>
<sequence>MSRLLRRAALAAALAGTAAVAAKLSGISVRVSHPPQDGAATTTRGHLGLVRAHPGLRDLNAALAGSSSGRDALFLDAAHALAAGALRAPTFTGRYLREFAKKLAAAESTVVYRVEMGLALVHARDGRFDQALADVARLVADRPGDPHPRITSAALRLLHGRMGTPAEWLNSLPEDAGWRVAFEVVFAMPGSSPLYTQGAADRVVMLLAAKLAEAVLVKNFEQGEWSVADKLAISLLLTALRLFVSKYSRFPYFMRPKSTPPPPSSGGREIKPVNLQPVFLVECSQAMLASLLRARPLCGERLREARATAERALADAETEGDDLAAVDVNLLLAFLAARDGDFDDALRRYKAAVQKDPSDSRPYELAAALCAINGDAAESEAWRRDGKQHGRATVAVAVAELELPALLDELVVAAALGSGILTTLGLERGGRRRLVLVAAWREVDARLAAAVLDDDLTLPERVQLRLLRRLLRGETQLLLDTASHGLMKNSAQLGTRWTS</sequence>
<dbReference type="Gene3D" id="1.25.40.10">
    <property type="entry name" value="Tetratricopeptide repeat domain"/>
    <property type="match status" value="1"/>
</dbReference>
<dbReference type="Gramene" id="OGLUM01G21830.1">
    <property type="protein sequence ID" value="OGLUM01G21830.1"/>
    <property type="gene ID" value="OGLUM01G21830"/>
</dbReference>
<reference evidence="3" key="3">
    <citation type="submission" date="2018-05" db="EMBL/GenBank/DDBJ databases">
        <title>OgluRS3 (Oryza glumaepatula Reference Sequence Version 3).</title>
        <authorList>
            <person name="Zhang J."/>
            <person name="Kudrna D."/>
            <person name="Lee S."/>
            <person name="Talag J."/>
            <person name="Welchert J."/>
            <person name="Wing R.A."/>
        </authorList>
    </citation>
    <scope>NUCLEOTIDE SEQUENCE [LARGE SCALE GENOMIC DNA]</scope>
</reference>
<protein>
    <submittedName>
        <fullName evidence="3">Uncharacterized protein</fullName>
    </submittedName>
</protein>
<dbReference type="HOGENOM" id="CLU_031832_0_0_1"/>
<feature type="repeat" description="TPR" evidence="1">
    <location>
        <begin position="326"/>
        <end position="359"/>
    </location>
</feature>
<dbReference type="SUPFAM" id="SSF48452">
    <property type="entry name" value="TPR-like"/>
    <property type="match status" value="1"/>
</dbReference>
<reference evidence="3" key="2">
    <citation type="submission" date="2015-04" db="UniProtKB">
        <authorList>
            <consortium name="EnsemblPlants"/>
        </authorList>
    </citation>
    <scope>IDENTIFICATION</scope>
</reference>
<reference evidence="3" key="1">
    <citation type="submission" date="2013-08" db="EMBL/GenBank/DDBJ databases">
        <title>Oryza genome evolution.</title>
        <authorList>
            <person name="Wing R.A."/>
            <person name="Panaud O."/>
            <person name="Oliveira A.C."/>
        </authorList>
    </citation>
    <scope>NUCLEOTIDE SEQUENCE</scope>
</reference>
<organism evidence="3">
    <name type="scientific">Oryza glumipatula</name>
    <dbReference type="NCBI Taxonomy" id="40148"/>
    <lineage>
        <taxon>Eukaryota</taxon>
        <taxon>Viridiplantae</taxon>
        <taxon>Streptophyta</taxon>
        <taxon>Embryophyta</taxon>
        <taxon>Tracheophyta</taxon>
        <taxon>Spermatophyta</taxon>
        <taxon>Magnoliopsida</taxon>
        <taxon>Liliopsida</taxon>
        <taxon>Poales</taxon>
        <taxon>Poaceae</taxon>
        <taxon>BOP clade</taxon>
        <taxon>Oryzoideae</taxon>
        <taxon>Oryzeae</taxon>
        <taxon>Oryzinae</taxon>
        <taxon>Oryza</taxon>
    </lineage>
</organism>
<feature type="chain" id="PRO_5002351349" evidence="2">
    <location>
        <begin position="20"/>
        <end position="499"/>
    </location>
</feature>
<dbReference type="PROSITE" id="PS50005">
    <property type="entry name" value="TPR"/>
    <property type="match status" value="1"/>
</dbReference>
<dbReference type="InterPro" id="IPR011990">
    <property type="entry name" value="TPR-like_helical_dom_sf"/>
</dbReference>
<keyword evidence="2" id="KW-0732">Signal</keyword>
<keyword evidence="1" id="KW-0802">TPR repeat</keyword>
<evidence type="ECO:0000256" key="1">
    <source>
        <dbReference type="PROSITE-ProRule" id="PRU00339"/>
    </source>
</evidence>
<name>A0A0D9YA08_9ORYZ</name>
<dbReference type="EnsemblPlants" id="OGLUM01G21830.1">
    <property type="protein sequence ID" value="OGLUM01G21830.1"/>
    <property type="gene ID" value="OGLUM01G21830"/>
</dbReference>
<feature type="signal peptide" evidence="2">
    <location>
        <begin position="1"/>
        <end position="19"/>
    </location>
</feature>
<accession>A0A0D9YA08</accession>
<proteinExistence type="predicted"/>
<evidence type="ECO:0000313" key="3">
    <source>
        <dbReference type="EnsemblPlants" id="OGLUM01G21830.1"/>
    </source>
</evidence>
<dbReference type="Proteomes" id="UP000026961">
    <property type="component" value="Chromosome 1"/>
</dbReference>
<dbReference type="InterPro" id="IPR019734">
    <property type="entry name" value="TPR_rpt"/>
</dbReference>
<evidence type="ECO:0000256" key="2">
    <source>
        <dbReference type="SAM" id="SignalP"/>
    </source>
</evidence>
<evidence type="ECO:0000313" key="4">
    <source>
        <dbReference type="Proteomes" id="UP000026961"/>
    </source>
</evidence>